<evidence type="ECO:0000313" key="2">
    <source>
        <dbReference type="Proteomes" id="UP000619265"/>
    </source>
</evidence>
<name>A0A833UFL3_JUGRE</name>
<gene>
    <name evidence="1" type="ORF">F2P56_023950</name>
</gene>
<sequence length="192" mass="21339">MGKGLQIGKGFPLVTDMVARTTVHYPMKAPIEGKIRGGEEVTSKMGGRWVNRSCRWCEEIEQLLVQLGRKRNQVEEPLLLFLKQDGEDFADGGKRIHGQDLGAKRSKRIIEPKEKLENTFIISLSLHVFKGGEGSFEVIDAGIVSMAETGREVEPDSTGIGMIFEGIGEGRSDGVEDPGKNHILWFQLMRTK</sequence>
<reference evidence="1" key="1">
    <citation type="submission" date="2015-10" db="EMBL/GenBank/DDBJ databases">
        <authorList>
            <person name="Martinez-Garcia P.J."/>
            <person name="Crepeau M.W."/>
            <person name="Puiu D."/>
            <person name="Gonzalez-Ibeas D."/>
            <person name="Whalen J."/>
            <person name="Stevens K."/>
            <person name="Paul R."/>
            <person name="Butterfield T."/>
            <person name="Britton M."/>
            <person name="Reagan R."/>
            <person name="Chakraborty S."/>
            <person name="Walawage S.L."/>
            <person name="Vasquez-Gross H.A."/>
            <person name="Cardeno C."/>
            <person name="Famula R."/>
            <person name="Pratt K."/>
            <person name="Kuruganti S."/>
            <person name="Aradhya M.K."/>
            <person name="Leslie C.A."/>
            <person name="Dandekar A.M."/>
            <person name="Salzberg S.L."/>
            <person name="Wegrzyn J.L."/>
            <person name="Langley C.H."/>
            <person name="Neale D.B."/>
        </authorList>
    </citation>
    <scope>NUCLEOTIDE SEQUENCE</scope>
    <source>
        <tissue evidence="1">Leaves</tissue>
    </source>
</reference>
<proteinExistence type="predicted"/>
<reference evidence="1" key="2">
    <citation type="submission" date="2020-03" db="EMBL/GenBank/DDBJ databases">
        <title>Walnut 2.0.</title>
        <authorList>
            <person name="Marrano A."/>
            <person name="Britton M."/>
            <person name="Zimin A.V."/>
            <person name="Zaini P.A."/>
            <person name="Workman R."/>
            <person name="Puiu D."/>
            <person name="Bianco L."/>
            <person name="Allen B.J."/>
            <person name="Troggio M."/>
            <person name="Leslie C.A."/>
            <person name="Timp W."/>
            <person name="Dendekar A."/>
            <person name="Salzberg S.L."/>
            <person name="Neale D.B."/>
        </authorList>
    </citation>
    <scope>NUCLEOTIDE SEQUENCE</scope>
    <source>
        <tissue evidence="1">Leaves</tissue>
    </source>
</reference>
<dbReference type="EMBL" id="LIHL02000011">
    <property type="protein sequence ID" value="KAF5454273.1"/>
    <property type="molecule type" value="Genomic_DNA"/>
</dbReference>
<protein>
    <submittedName>
        <fullName evidence="1">Uncharacterized protein</fullName>
    </submittedName>
</protein>
<organism evidence="1 2">
    <name type="scientific">Juglans regia</name>
    <name type="common">English walnut</name>
    <dbReference type="NCBI Taxonomy" id="51240"/>
    <lineage>
        <taxon>Eukaryota</taxon>
        <taxon>Viridiplantae</taxon>
        <taxon>Streptophyta</taxon>
        <taxon>Embryophyta</taxon>
        <taxon>Tracheophyta</taxon>
        <taxon>Spermatophyta</taxon>
        <taxon>Magnoliopsida</taxon>
        <taxon>eudicotyledons</taxon>
        <taxon>Gunneridae</taxon>
        <taxon>Pentapetalae</taxon>
        <taxon>rosids</taxon>
        <taxon>fabids</taxon>
        <taxon>Fagales</taxon>
        <taxon>Juglandaceae</taxon>
        <taxon>Juglans</taxon>
    </lineage>
</organism>
<accession>A0A833UFL3</accession>
<dbReference type="Gramene" id="Jr11_05100_p1">
    <property type="protein sequence ID" value="cds.Jr11_05100_p1"/>
    <property type="gene ID" value="Jr11_05100"/>
</dbReference>
<comment type="caution">
    <text evidence="1">The sequence shown here is derived from an EMBL/GenBank/DDBJ whole genome shotgun (WGS) entry which is preliminary data.</text>
</comment>
<dbReference type="AlphaFoldDB" id="A0A833UFL3"/>
<dbReference type="Proteomes" id="UP000619265">
    <property type="component" value="Unassembled WGS sequence"/>
</dbReference>
<evidence type="ECO:0000313" key="1">
    <source>
        <dbReference type="EMBL" id="KAF5454273.1"/>
    </source>
</evidence>